<proteinExistence type="predicted"/>
<organism evidence="1 2">
    <name type="scientific">Blautia obeum</name>
    <dbReference type="NCBI Taxonomy" id="40520"/>
    <lineage>
        <taxon>Bacteria</taxon>
        <taxon>Bacillati</taxon>
        <taxon>Bacillota</taxon>
        <taxon>Clostridia</taxon>
        <taxon>Lachnospirales</taxon>
        <taxon>Lachnospiraceae</taxon>
        <taxon>Blautia</taxon>
    </lineage>
</organism>
<gene>
    <name evidence="1" type="ORF">DW222_11485</name>
</gene>
<protein>
    <submittedName>
        <fullName evidence="1">Uncharacterized protein</fullName>
    </submittedName>
</protein>
<sequence length="294" mass="33621">MSDNKEKTETIDELYGSVQDIHNYVEIYYYQQVKDIAAVTAIAMLRDNVPPADVKTCINDWYKVEISDHAMAYLKSEAADDEADEALTGNRRSILCPSVRRDRCHCARKAKRLCECGVSPDTIYYAFPELSEEEIGNICSSTNNSNGTRVDDLTLRKLQETASTPLKTTEERVAYLRGRSDKAREVIQALYCNHGGNAHPIYDFFQDDTIGYEEIIGWKQEAADYLERKTTKLIARRTAVQILQDGQEPNIVKENIEKWFSVRFSDAQMTTLRRQANLNKCMSEMTVVLDKEEN</sequence>
<dbReference type="EMBL" id="QRJH01000005">
    <property type="protein sequence ID" value="RHH17998.1"/>
    <property type="molecule type" value="Genomic_DNA"/>
</dbReference>
<evidence type="ECO:0000313" key="2">
    <source>
        <dbReference type="Proteomes" id="UP000284024"/>
    </source>
</evidence>
<accession>A0A414W0Z1</accession>
<dbReference type="AlphaFoldDB" id="A0A414W0Z1"/>
<comment type="caution">
    <text evidence="1">The sequence shown here is derived from an EMBL/GenBank/DDBJ whole genome shotgun (WGS) entry which is preliminary data.</text>
</comment>
<reference evidence="1 2" key="1">
    <citation type="submission" date="2018-08" db="EMBL/GenBank/DDBJ databases">
        <title>A genome reference for cultivated species of the human gut microbiota.</title>
        <authorList>
            <person name="Zou Y."/>
            <person name="Xue W."/>
            <person name="Luo G."/>
        </authorList>
    </citation>
    <scope>NUCLEOTIDE SEQUENCE [LARGE SCALE GENOMIC DNA]</scope>
    <source>
        <strain evidence="1 2">AM18-2AC</strain>
    </source>
</reference>
<evidence type="ECO:0000313" key="1">
    <source>
        <dbReference type="EMBL" id="RHH17998.1"/>
    </source>
</evidence>
<dbReference type="Proteomes" id="UP000284024">
    <property type="component" value="Unassembled WGS sequence"/>
</dbReference>
<dbReference type="RefSeq" id="WP_118235889.1">
    <property type="nucleotide sequence ID" value="NZ_QRJH01000005.1"/>
</dbReference>
<name>A0A414W0Z1_9FIRM</name>